<dbReference type="Pfam" id="PF12416">
    <property type="entry name" value="DUF3668"/>
    <property type="match status" value="1"/>
</dbReference>
<dbReference type="Gene3D" id="2.60.40.150">
    <property type="entry name" value="C2 domain"/>
    <property type="match status" value="1"/>
</dbReference>
<dbReference type="OrthoDB" id="332250at2759"/>
<dbReference type="Pfam" id="PF00168">
    <property type="entry name" value="C2"/>
    <property type="match status" value="1"/>
</dbReference>
<feature type="domain" description="C2" evidence="3">
    <location>
        <begin position="1"/>
        <end position="122"/>
    </location>
</feature>
<dbReference type="Proteomes" id="UP000789405">
    <property type="component" value="Unassembled WGS sequence"/>
</dbReference>
<keyword evidence="5" id="KW-1185">Reference proteome</keyword>
<name>A0A9N9DP38_9GLOM</name>
<dbReference type="PANTHER" id="PTHR21574">
    <property type="entry name" value="CENTROSOMAL PROTEIN OF 120 KDA"/>
    <property type="match status" value="1"/>
</dbReference>
<dbReference type="SMART" id="SM00239">
    <property type="entry name" value="C2"/>
    <property type="match status" value="1"/>
</dbReference>
<evidence type="ECO:0000313" key="5">
    <source>
        <dbReference type="Proteomes" id="UP000789405"/>
    </source>
</evidence>
<dbReference type="InterPro" id="IPR022136">
    <property type="entry name" value="DUF3668"/>
</dbReference>
<feature type="non-terminal residue" evidence="4">
    <location>
        <position position="896"/>
    </location>
</feature>
<evidence type="ECO:0000256" key="1">
    <source>
        <dbReference type="SAM" id="Coils"/>
    </source>
</evidence>
<evidence type="ECO:0000256" key="2">
    <source>
        <dbReference type="SAM" id="MobiDB-lite"/>
    </source>
</evidence>
<evidence type="ECO:0000259" key="3">
    <source>
        <dbReference type="PROSITE" id="PS50004"/>
    </source>
</evidence>
<organism evidence="4 5">
    <name type="scientific">Dentiscutata erythropus</name>
    <dbReference type="NCBI Taxonomy" id="1348616"/>
    <lineage>
        <taxon>Eukaryota</taxon>
        <taxon>Fungi</taxon>
        <taxon>Fungi incertae sedis</taxon>
        <taxon>Mucoromycota</taxon>
        <taxon>Glomeromycotina</taxon>
        <taxon>Glomeromycetes</taxon>
        <taxon>Diversisporales</taxon>
        <taxon>Gigasporaceae</taxon>
        <taxon>Dentiscutata</taxon>
    </lineage>
</organism>
<accession>A0A9N9DP38</accession>
<dbReference type="InterPro" id="IPR006594">
    <property type="entry name" value="LisH"/>
</dbReference>
<feature type="compositionally biased region" description="Polar residues" evidence="2">
    <location>
        <begin position="556"/>
        <end position="572"/>
    </location>
</feature>
<comment type="caution">
    <text evidence="4">The sequence shown here is derived from an EMBL/GenBank/DDBJ whole genome shotgun (WGS) entry which is preliminary data.</text>
</comment>
<dbReference type="InterPro" id="IPR000008">
    <property type="entry name" value="C2_dom"/>
</dbReference>
<keyword evidence="1" id="KW-0175">Coiled coil</keyword>
<gene>
    <name evidence="4" type="ORF">DERYTH_LOCUS9985</name>
</gene>
<dbReference type="SUPFAM" id="SSF49562">
    <property type="entry name" value="C2 domain (Calcium/lipid-binding domain, CaLB)"/>
    <property type="match status" value="1"/>
</dbReference>
<reference evidence="4" key="1">
    <citation type="submission" date="2021-06" db="EMBL/GenBank/DDBJ databases">
        <authorList>
            <person name="Kallberg Y."/>
            <person name="Tangrot J."/>
            <person name="Rosling A."/>
        </authorList>
    </citation>
    <scope>NUCLEOTIDE SEQUENCE</scope>
    <source>
        <strain evidence="4">MA453B</strain>
    </source>
</reference>
<dbReference type="GO" id="GO:0005815">
    <property type="term" value="C:microtubule organizing center"/>
    <property type="evidence" value="ECO:0007669"/>
    <property type="project" value="TreeGrafter"/>
</dbReference>
<proteinExistence type="predicted"/>
<dbReference type="AlphaFoldDB" id="A0A9N9DP38"/>
<feature type="region of interest" description="Disordered" evidence="2">
    <location>
        <begin position="556"/>
        <end position="600"/>
    </location>
</feature>
<dbReference type="PROSITE" id="PS50896">
    <property type="entry name" value="LISH"/>
    <property type="match status" value="1"/>
</dbReference>
<dbReference type="InterPro" id="IPR039893">
    <property type="entry name" value="CEP120-like"/>
</dbReference>
<protein>
    <submittedName>
        <fullName evidence="4">7303_t:CDS:1</fullName>
    </submittedName>
</protein>
<dbReference type="EMBL" id="CAJVPY010005629">
    <property type="protein sequence ID" value="CAG8647180.1"/>
    <property type="molecule type" value="Genomic_DNA"/>
</dbReference>
<dbReference type="PROSITE" id="PS50004">
    <property type="entry name" value="C2"/>
    <property type="match status" value="1"/>
</dbReference>
<feature type="coiled-coil region" evidence="1">
    <location>
        <begin position="692"/>
        <end position="730"/>
    </location>
</feature>
<evidence type="ECO:0000313" key="4">
    <source>
        <dbReference type="EMBL" id="CAG8647180.1"/>
    </source>
</evidence>
<dbReference type="InterPro" id="IPR035892">
    <property type="entry name" value="C2_domain_sf"/>
</dbReference>
<dbReference type="GO" id="GO:0010564">
    <property type="term" value="P:regulation of cell cycle process"/>
    <property type="evidence" value="ECO:0007669"/>
    <property type="project" value="TreeGrafter"/>
</dbReference>
<sequence length="896" mass="102546">MSKFNPLYTIIVTVIEGRYFTQNQNSKLYVECRFIDDTLSLISSDSNYILSTDTVEQTTFPIWNTELAWEVDHKTLLILRSQWAHLKLQCFSANSPDRSELVGYSMLDLRTASERPGKEKWISLHNPRVRGLRPEIKIGFCILPNMSPPSTPTPLGYVPSPLGKSVENLFGDVQDVKNTINNVEEKKYDDDDLYRIGADGSEIFLFAITINFGANLHLLLQDTISFITQQQFPEVDEPDLSTHGYFFQYTIFESTITSTKFYDLTHPNIIPETATFRILSSLKDMKDFLEKESNLVINLYHDDQIIGFSDIPLKGLFDLKTGEPRSLDRVCPIYNTKRELPVSADVQIARIGIYLTLKRENTATLIENESLTSSPIAIEKPQSIPSENVDQALTREQNSEHKYSILIVLESIKLNKDIKNIFIIYSYPALGISNKSTQVISNVEAGSDVLLVNGTSTIDVTMTHQKLKRYFEAVPLLMEIWQNNEPTDVQIGVATLRLEEVFLSLPTIDEESKAEVQTFTTLTPIKSVGLVTSREMGHISVSIRLEDYGEKQKTILTNSNSGTNLSELSSGSPVPEESQPLERQLSSRSSTSLSGTKNECERFSPSLSTFRSEIFQQAEENLKFTREVLADEKKNAKNQSSLKSKVQQLKSIDRQLQQSILYFQTRDESLLRAEKDFERRWLELDRQFEQRKKEMQSQLQANTQNLQAEIQNLKIQLDSATKAQKHYEAQWLKALQVLAGTHETESEEAMFWKELKETDLCWWQVKRTAEEEIEVINYEKFALDILKGEIERLRKSSNNFDQREGTHKKIHQLLEAFVYDYLRKSGAHEAAKNYYKEARLYDWPPPWLSLERISSFTAGLSQTYISPSIFTPNQAFEWNVENQEGNSISGISAQNT</sequence>
<dbReference type="PANTHER" id="PTHR21574:SF0">
    <property type="entry name" value="CENTROSOMAL PROTEIN OF 120 KDA"/>
    <property type="match status" value="1"/>
</dbReference>